<dbReference type="Pfam" id="PF00010">
    <property type="entry name" value="HLH"/>
    <property type="match status" value="1"/>
</dbReference>
<dbReference type="Gene3D" id="3.30.200.20">
    <property type="entry name" value="Phosphorylase Kinase, domain 1"/>
    <property type="match status" value="1"/>
</dbReference>
<keyword evidence="6" id="KW-0539">Nucleus</keyword>
<dbReference type="CDD" id="cd19726">
    <property type="entry name" value="bHLH-PAS_cycle_like"/>
    <property type="match status" value="1"/>
</dbReference>
<dbReference type="Gene3D" id="3.30.450.20">
    <property type="entry name" value="PAS domain"/>
    <property type="match status" value="2"/>
</dbReference>
<keyword evidence="2" id="KW-0677">Repeat</keyword>
<comment type="subcellular location">
    <subcellularLocation>
        <location evidence="1">Nucleus</location>
    </subcellularLocation>
</comment>
<evidence type="ECO:0000313" key="11">
    <source>
        <dbReference type="Proteomes" id="UP001249851"/>
    </source>
</evidence>
<dbReference type="InterPro" id="IPR011598">
    <property type="entry name" value="bHLH_dom"/>
</dbReference>
<reference evidence="10" key="1">
    <citation type="journal article" date="2023" name="G3 (Bethesda)">
        <title>Whole genome assembly and annotation of the endangered Caribbean coral Acropora cervicornis.</title>
        <authorList>
            <person name="Selwyn J.D."/>
            <person name="Vollmer S.V."/>
        </authorList>
    </citation>
    <scope>NUCLEOTIDE SEQUENCE</scope>
    <source>
        <strain evidence="10">K2</strain>
    </source>
</reference>
<feature type="domain" description="PAS" evidence="8">
    <location>
        <begin position="372"/>
        <end position="436"/>
    </location>
</feature>
<evidence type="ECO:0000259" key="9">
    <source>
        <dbReference type="PROSITE" id="PS50888"/>
    </source>
</evidence>
<keyword evidence="10" id="KW-0675">Receptor</keyword>
<evidence type="ECO:0000313" key="10">
    <source>
        <dbReference type="EMBL" id="KAK2569441.1"/>
    </source>
</evidence>
<dbReference type="InterPro" id="IPR036638">
    <property type="entry name" value="HLH_DNA-bd_sf"/>
</dbReference>
<gene>
    <name evidence="10" type="ORF">P5673_006371</name>
</gene>
<feature type="domain" description="BHLH" evidence="9">
    <location>
        <begin position="300"/>
        <end position="353"/>
    </location>
</feature>
<keyword evidence="4" id="KW-0238">DNA-binding</keyword>
<dbReference type="InterPro" id="IPR001610">
    <property type="entry name" value="PAC"/>
</dbReference>
<dbReference type="SMART" id="SM00086">
    <property type="entry name" value="PAC"/>
    <property type="match status" value="1"/>
</dbReference>
<dbReference type="InterPro" id="IPR013767">
    <property type="entry name" value="PAS_fold"/>
</dbReference>
<evidence type="ECO:0000256" key="6">
    <source>
        <dbReference type="ARBA" id="ARBA00023242"/>
    </source>
</evidence>
<evidence type="ECO:0000256" key="1">
    <source>
        <dbReference type="ARBA" id="ARBA00004123"/>
    </source>
</evidence>
<proteinExistence type="predicted"/>
<comment type="caution">
    <text evidence="10">The sequence shown here is derived from an EMBL/GenBank/DDBJ whole genome shotgun (WGS) entry which is preliminary data.</text>
</comment>
<dbReference type="PROSITE" id="PS50888">
    <property type="entry name" value="BHLH"/>
    <property type="match status" value="1"/>
</dbReference>
<dbReference type="Pfam" id="PF14598">
    <property type="entry name" value="PAS_11"/>
    <property type="match status" value="1"/>
</dbReference>
<dbReference type="PROSITE" id="PS50112">
    <property type="entry name" value="PAS"/>
    <property type="match status" value="1"/>
</dbReference>
<evidence type="ECO:0000256" key="7">
    <source>
        <dbReference type="SAM" id="MobiDB-lite"/>
    </source>
</evidence>
<dbReference type="InterPro" id="IPR000014">
    <property type="entry name" value="PAS"/>
</dbReference>
<evidence type="ECO:0000256" key="2">
    <source>
        <dbReference type="ARBA" id="ARBA00022737"/>
    </source>
</evidence>
<dbReference type="SMART" id="SM00353">
    <property type="entry name" value="HLH"/>
    <property type="match status" value="1"/>
</dbReference>
<name>A0AAD9QXV1_ACRCE</name>
<organism evidence="10 11">
    <name type="scientific">Acropora cervicornis</name>
    <name type="common">Staghorn coral</name>
    <dbReference type="NCBI Taxonomy" id="6130"/>
    <lineage>
        <taxon>Eukaryota</taxon>
        <taxon>Metazoa</taxon>
        <taxon>Cnidaria</taxon>
        <taxon>Anthozoa</taxon>
        <taxon>Hexacorallia</taxon>
        <taxon>Scleractinia</taxon>
        <taxon>Astrocoeniina</taxon>
        <taxon>Acroporidae</taxon>
        <taxon>Acropora</taxon>
    </lineage>
</organism>
<dbReference type="AlphaFoldDB" id="A0AAD9QXV1"/>
<dbReference type="InterPro" id="IPR035965">
    <property type="entry name" value="PAS-like_dom_sf"/>
</dbReference>
<dbReference type="Gene3D" id="3.90.1200.10">
    <property type="match status" value="1"/>
</dbReference>
<evidence type="ECO:0000256" key="5">
    <source>
        <dbReference type="ARBA" id="ARBA00023163"/>
    </source>
</evidence>
<dbReference type="GO" id="GO:0005737">
    <property type="term" value="C:cytoplasm"/>
    <property type="evidence" value="ECO:0007669"/>
    <property type="project" value="InterPro"/>
</dbReference>
<dbReference type="SUPFAM" id="SSF55785">
    <property type="entry name" value="PYP-like sensor domain (PAS domain)"/>
    <property type="match status" value="2"/>
</dbReference>
<protein>
    <submittedName>
        <fullName evidence="10">Aryl hydrocarbon receptor nuclear translocator-like protein 1</fullName>
    </submittedName>
</protein>
<dbReference type="Pfam" id="PF01633">
    <property type="entry name" value="Choline_kinase"/>
    <property type="match status" value="1"/>
</dbReference>
<dbReference type="InterPro" id="IPR011009">
    <property type="entry name" value="Kinase-like_dom_sf"/>
</dbReference>
<dbReference type="Pfam" id="PF00989">
    <property type="entry name" value="PAS"/>
    <property type="match status" value="1"/>
</dbReference>
<dbReference type="GO" id="GO:0003700">
    <property type="term" value="F:DNA-binding transcription factor activity"/>
    <property type="evidence" value="ECO:0007669"/>
    <property type="project" value="InterPro"/>
</dbReference>
<dbReference type="GO" id="GO:0003677">
    <property type="term" value="F:DNA binding"/>
    <property type="evidence" value="ECO:0007669"/>
    <property type="project" value="UniProtKB-KW"/>
</dbReference>
<feature type="region of interest" description="Disordered" evidence="7">
    <location>
        <begin position="643"/>
        <end position="701"/>
    </location>
</feature>
<keyword evidence="5" id="KW-0804">Transcription</keyword>
<evidence type="ECO:0000259" key="8">
    <source>
        <dbReference type="PROSITE" id="PS50112"/>
    </source>
</evidence>
<dbReference type="CDD" id="cd00130">
    <property type="entry name" value="PAS"/>
    <property type="match status" value="2"/>
</dbReference>
<evidence type="ECO:0000256" key="3">
    <source>
        <dbReference type="ARBA" id="ARBA00023015"/>
    </source>
</evidence>
<dbReference type="EMBL" id="JARQWQ010000010">
    <property type="protein sequence ID" value="KAK2569441.1"/>
    <property type="molecule type" value="Genomic_DNA"/>
</dbReference>
<feature type="compositionally biased region" description="Acidic residues" evidence="7">
    <location>
        <begin position="271"/>
        <end position="282"/>
    </location>
</feature>
<keyword evidence="3" id="KW-0805">Transcription regulation</keyword>
<dbReference type="InterPro" id="IPR050933">
    <property type="entry name" value="Circadian_TF"/>
</dbReference>
<dbReference type="Proteomes" id="UP001249851">
    <property type="component" value="Unassembled WGS sequence"/>
</dbReference>
<feature type="compositionally biased region" description="Basic and acidic residues" evidence="7">
    <location>
        <begin position="283"/>
        <end position="293"/>
    </location>
</feature>
<dbReference type="SUPFAM" id="SSF47459">
    <property type="entry name" value="HLH, helix-loop-helix DNA-binding domain"/>
    <property type="match status" value="1"/>
</dbReference>
<dbReference type="PANTHER" id="PTHR23042">
    <property type="entry name" value="CIRCADIAN PROTEIN CLOCK/ARNT/BMAL/PAS"/>
    <property type="match status" value="1"/>
</dbReference>
<reference evidence="10" key="2">
    <citation type="journal article" date="2023" name="Science">
        <title>Genomic signatures of disease resistance in endangered staghorn corals.</title>
        <authorList>
            <person name="Vollmer S.V."/>
            <person name="Selwyn J.D."/>
            <person name="Despard B.A."/>
            <person name="Roesel C.L."/>
        </authorList>
    </citation>
    <scope>NUCLEOTIDE SEQUENCE</scope>
    <source>
        <strain evidence="10">K2</strain>
    </source>
</reference>
<dbReference type="GO" id="GO:0005634">
    <property type="term" value="C:nucleus"/>
    <property type="evidence" value="ECO:0007669"/>
    <property type="project" value="UniProtKB-SubCell"/>
</dbReference>
<sequence>MNFLGVPVWVNKWQAFSLFGGLTNELYICTIPGNYSTNNKEKKQVVLRIYGPLYDDLVSSSSALISDIVVFALLSERNVGPKLYAIFPEGRLEELVNGKSLRREEMAQPDISVRIAQRMAEYHRLELPLCKEPDFMWNTMQGWCQDVEEMHLNEQDKAVILAKVREMDLVQEYLFLRNYLEKLTFPGPVTFCHNDVQEGNILKVFKERLRNNEEEIEAFDLANHFCEWMIDYTVAEPVYFSVALDKWPSKEQQSDAMDGALGKKRRRIESAIDEDSDAETVDSEARDGEESRKGWPKTCTKQLNHSEIEKRRRDKMNTYINELSTMIPMCNAMSRKLDKLTVLRLAVQHMKTLKGALDPFTETNYKPAFLSDEDLKNLLLETAEGFLFVVGCDRGCLLYASDSIQNYLNQTPSDLVGHSFLDLIHQKDISKVKEQLSSSDTTPRERLIDAKTGLPLKTENQQTPTRLCSGARRSFFCRMKCGSKGKKTKEGTQDTELCLMKRKSKNKQALDKKPYVVVHCTGYLKSWPPSGSSFDEEDEDNESRNLSCLVAELIGSSGYEFFHQEDLNAIAVSHRRTLEGETVTTDAYRFQCKGGHFVPIRTKSTVFRNPWSKELEFLVCVNTVITDLESLGIPASELRMVTDGAKSTGRNPRFSSSDSDGGVSNAGASRIGSMVAEQVQNQESHDRQSGGKTFIGNSNDEGAYETNVTAVATTVNVDDISPNAPGSSRMISGHGVGSSSWDHQRQVSQAHLLEQLIGMQNAIESMETPMEQSEETMSVFMNMLEADGGLGGEFEGLPFKSDS</sequence>
<dbReference type="InterPro" id="IPR001067">
    <property type="entry name" value="Nuc_translocat"/>
</dbReference>
<feature type="region of interest" description="Disordered" evidence="7">
    <location>
        <begin position="268"/>
        <end position="300"/>
    </location>
</feature>
<dbReference type="GO" id="GO:0005667">
    <property type="term" value="C:transcription regulator complex"/>
    <property type="evidence" value="ECO:0007669"/>
    <property type="project" value="InterPro"/>
</dbReference>
<feature type="compositionally biased region" description="Polar residues" evidence="7">
    <location>
        <begin position="648"/>
        <end position="659"/>
    </location>
</feature>
<keyword evidence="11" id="KW-1185">Reference proteome</keyword>
<dbReference type="Gene3D" id="4.10.280.10">
    <property type="entry name" value="Helix-loop-helix DNA-binding domain"/>
    <property type="match status" value="1"/>
</dbReference>
<dbReference type="SUPFAM" id="SSF56112">
    <property type="entry name" value="Protein kinase-like (PK-like)"/>
    <property type="match status" value="1"/>
</dbReference>
<dbReference type="PRINTS" id="PR00785">
    <property type="entry name" value="NCTRNSLOCATR"/>
</dbReference>
<dbReference type="GO" id="GO:0046983">
    <property type="term" value="F:protein dimerization activity"/>
    <property type="evidence" value="ECO:0007669"/>
    <property type="project" value="InterPro"/>
</dbReference>
<accession>A0AAD9QXV1</accession>
<feature type="region of interest" description="Disordered" evidence="7">
    <location>
        <begin position="722"/>
        <end position="741"/>
    </location>
</feature>
<evidence type="ECO:0000256" key="4">
    <source>
        <dbReference type="ARBA" id="ARBA00023125"/>
    </source>
</evidence>
<dbReference type="SMART" id="SM00091">
    <property type="entry name" value="PAS"/>
    <property type="match status" value="1"/>
</dbReference>